<feature type="compositionally biased region" description="Low complexity" evidence="1">
    <location>
        <begin position="531"/>
        <end position="540"/>
    </location>
</feature>
<dbReference type="CDD" id="cd00167">
    <property type="entry name" value="SANT"/>
    <property type="match status" value="1"/>
</dbReference>
<feature type="compositionally biased region" description="Polar residues" evidence="1">
    <location>
        <begin position="783"/>
        <end position="798"/>
    </location>
</feature>
<evidence type="ECO:0000259" key="2">
    <source>
        <dbReference type="SMART" id="SM00717"/>
    </source>
</evidence>
<dbReference type="SMART" id="SM00717">
    <property type="entry name" value="SANT"/>
    <property type="match status" value="2"/>
</dbReference>
<feature type="compositionally biased region" description="Polar residues" evidence="1">
    <location>
        <begin position="1209"/>
        <end position="1245"/>
    </location>
</feature>
<feature type="compositionally biased region" description="Acidic residues" evidence="1">
    <location>
        <begin position="40"/>
        <end position="49"/>
    </location>
</feature>
<dbReference type="Pfam" id="PF00249">
    <property type="entry name" value="Myb_DNA-binding"/>
    <property type="match status" value="1"/>
</dbReference>
<feature type="domain" description="Myb-like" evidence="2">
    <location>
        <begin position="609"/>
        <end position="657"/>
    </location>
</feature>
<feature type="compositionally biased region" description="Pro residues" evidence="1">
    <location>
        <begin position="718"/>
        <end position="733"/>
    </location>
</feature>
<gene>
    <name evidence="3" type="ORF">P154DRAFT_392314</name>
</gene>
<sequence>KPTPIDVRRMSNISMPDAPSHTDKPLLSSASSAPEVLGSDSDDDLDLDDADFAESEAKYNREKAHLQSKRIDLSVSRFRVTAILQEIMILASLTTEHLPQPPPPDPEVVTEELIPVQPVQPPPESAPTELLTPKAEETDEITVEDKAIEKPLAPATRALRLRREPSPEEEEPSPDLSCLPYYVSAPPTPQSAAENDHQTLPDTLILAMRDKVKKEVDAEVSYSAVLEEYAAAYRKWRLGIRELDEEREEDEDRQQSIEPGLKVTTPDAPSSSAMAAMLEVPPPTAGRRAHSGRWATELDIELVMQESLKTLAEEKKGKKEPELKSFADPEREATVPFALTPEEADRRRFIDTNYQREPGEGHLVYHYEPPEDDFTEFEHKIMVQHYHKDQYAKRWGKLAEVLHKEAGTSRTYKDCINHYYATKWNREYKGKQKRGGRRKGAGVKRGRVAANAERLDAAGEDGLAPQALTGGGRPRRLAAPVFGTDSDPDPLTASNPGRHGSAAGTDTIPEKMTRAKKVAKKKGPREAKSQPLAAAPAASPHRNERKDRLPGVRIEEELPKRLSDEMMETMPSTFFEDQLALQIDPQVQAGLSSGMTERPRSHTNSRPGASSYWSVTEQQDFRSNVAYFGTDWASISIHMGTKTHVMVKNQYQRLVEGGDLELQRLANDADQKRERGEDQGPPPTPTPAQKRRYDNPQAALPRTLAPTPEASELLKSPPGQPPLTLPKNSPPQFTPAGRFSTIAPQAPPPAKPIIPAASVSIQETPLPALPTAAPHQSPPTQPLRVQSQHPHPNLYQQHKQQHPGPRAGFFSNDPPRLENRPQSQSNPAQPARPLTQQLQSHMRIQEQSHLPPFRASTHQERGAPPQLGSHQDHDGHARLAQHSRRVSQENSQSRQFPPTGPNQTSHVMPPMRSGPVVGSPEARSLSLQRPRHPSQNQPIIHSLVETSSQAPSAVGFSQPPASRSMFETQVKEEPRHHSIISVQGTHVQSQAPPPPPPQPQPQPEPQGYPHVSKSSVPPPIQSHSVPPAPKPVAEPRKSNVLALLNPTEPDEPRSKKSTEVPSHTPTPQQQTPIAPPPPSNQHMASRHDMYGEPNMNHGSYSRGSYVPQVSHPQSTSSRQIVDLTSESMHSRPPQRETWQQRQTFHSGPSQAQQSSSHNSPRIALAQPNLGDARIPVNHRSVFAQHNTVRHNPSPPPLARYDQSPHPHSRTPSLNQSAVQQTHQTINSISQAQHAQSLTGTNQILQPNPYAQVDPPGATPQPTGPAGMRPSPLLHVAQQRELETRNEQSRVHNANLGYSNPQTPSEHHSAQPHLRGGIAADPYRGRDSRDVRHDFDARNHERDVSRELSSRGDDLLRTNVPSLPIQGSGSGYQHALQQDRAYRTRTPLSMAENRQSAQRHFSSLPDNYEGYRAPYSAQVHMREGQAPRHPNMYAPPQPDLRQRTPQVQPTPSKDDQFGRDLDARYREDMRRRDSSARMQGQPPPSHGIGPPPPGHEQKQPPQGPADW</sequence>
<feature type="domain" description="Myb-like" evidence="2">
    <location>
        <begin position="370"/>
        <end position="425"/>
    </location>
</feature>
<feature type="compositionally biased region" description="Polar residues" evidence="1">
    <location>
        <begin position="1391"/>
        <end position="1404"/>
    </location>
</feature>
<feature type="region of interest" description="Disordered" evidence="1">
    <location>
        <begin position="147"/>
        <end position="197"/>
    </location>
</feature>
<feature type="compositionally biased region" description="Polar residues" evidence="1">
    <location>
        <begin position="888"/>
        <end position="906"/>
    </location>
</feature>
<feature type="compositionally biased region" description="Basic and acidic residues" evidence="1">
    <location>
        <begin position="541"/>
        <end position="556"/>
    </location>
</feature>
<feature type="compositionally biased region" description="Basic and acidic residues" evidence="1">
    <location>
        <begin position="1277"/>
        <end position="1289"/>
    </location>
</feature>
<feature type="compositionally biased region" description="Low complexity" evidence="1">
    <location>
        <begin position="764"/>
        <end position="774"/>
    </location>
</feature>
<feature type="compositionally biased region" description="Pro residues" evidence="1">
    <location>
        <begin position="1016"/>
        <end position="1032"/>
    </location>
</feature>
<dbReference type="InterPro" id="IPR001005">
    <property type="entry name" value="SANT/Myb"/>
</dbReference>
<dbReference type="Gene3D" id="1.10.10.60">
    <property type="entry name" value="Homeodomain-like"/>
    <property type="match status" value="2"/>
</dbReference>
<proteinExistence type="predicted"/>
<feature type="compositionally biased region" description="Basic residues" evidence="1">
    <location>
        <begin position="514"/>
        <end position="523"/>
    </location>
</feature>
<feature type="non-terminal residue" evidence="3">
    <location>
        <position position="1506"/>
    </location>
</feature>
<feature type="non-terminal residue" evidence="3">
    <location>
        <position position="1"/>
    </location>
</feature>
<feature type="compositionally biased region" description="Basic and acidic residues" evidence="1">
    <location>
        <begin position="1451"/>
        <end position="1474"/>
    </location>
</feature>
<feature type="region of interest" description="Disordered" evidence="1">
    <location>
        <begin position="1389"/>
        <end position="1408"/>
    </location>
</feature>
<feature type="region of interest" description="Disordered" evidence="1">
    <location>
        <begin position="460"/>
        <end position="556"/>
    </location>
</feature>
<name>A0A6A5WW73_9PLEO</name>
<feature type="compositionally biased region" description="Polar residues" evidence="1">
    <location>
        <begin position="1110"/>
        <end position="1127"/>
    </location>
</feature>
<feature type="compositionally biased region" description="Basic and acidic residues" evidence="1">
    <location>
        <begin position="1322"/>
        <end position="1355"/>
    </location>
</feature>
<keyword evidence="4" id="KW-1185">Reference proteome</keyword>
<protein>
    <recommendedName>
        <fullName evidence="2">Myb-like domain-containing protein</fullName>
    </recommendedName>
</protein>
<feature type="region of interest" description="Disordered" evidence="1">
    <location>
        <begin position="245"/>
        <end position="269"/>
    </location>
</feature>
<dbReference type="InterPro" id="IPR009057">
    <property type="entry name" value="Homeodomain-like_sf"/>
</dbReference>
<reference evidence="3" key="1">
    <citation type="journal article" date="2020" name="Stud. Mycol.">
        <title>101 Dothideomycetes genomes: a test case for predicting lifestyles and emergence of pathogens.</title>
        <authorList>
            <person name="Haridas S."/>
            <person name="Albert R."/>
            <person name="Binder M."/>
            <person name="Bloem J."/>
            <person name="Labutti K."/>
            <person name="Salamov A."/>
            <person name="Andreopoulos B."/>
            <person name="Baker S."/>
            <person name="Barry K."/>
            <person name="Bills G."/>
            <person name="Bluhm B."/>
            <person name="Cannon C."/>
            <person name="Castanera R."/>
            <person name="Culley D."/>
            <person name="Daum C."/>
            <person name="Ezra D."/>
            <person name="Gonzalez J."/>
            <person name="Henrissat B."/>
            <person name="Kuo A."/>
            <person name="Liang C."/>
            <person name="Lipzen A."/>
            <person name="Lutzoni F."/>
            <person name="Magnuson J."/>
            <person name="Mondo S."/>
            <person name="Nolan M."/>
            <person name="Ohm R."/>
            <person name="Pangilinan J."/>
            <person name="Park H.-J."/>
            <person name="Ramirez L."/>
            <person name="Alfaro M."/>
            <person name="Sun H."/>
            <person name="Tritt A."/>
            <person name="Yoshinaga Y."/>
            <person name="Zwiers L.-H."/>
            <person name="Turgeon B."/>
            <person name="Goodwin S."/>
            <person name="Spatafora J."/>
            <person name="Crous P."/>
            <person name="Grigoriev I."/>
        </authorList>
    </citation>
    <scope>NUCLEOTIDE SEQUENCE</scope>
    <source>
        <strain evidence="3">CBS 123094</strain>
    </source>
</reference>
<feature type="compositionally biased region" description="Polar residues" evidence="1">
    <location>
        <begin position="820"/>
        <end position="848"/>
    </location>
</feature>
<feature type="compositionally biased region" description="Pro residues" evidence="1">
    <location>
        <begin position="1480"/>
        <end position="1493"/>
    </location>
</feature>
<feature type="region of interest" description="Disordered" evidence="1">
    <location>
        <begin position="669"/>
        <end position="694"/>
    </location>
</feature>
<dbReference type="Proteomes" id="UP000799779">
    <property type="component" value="Unassembled WGS sequence"/>
</dbReference>
<feature type="region of interest" description="Disordered" evidence="1">
    <location>
        <begin position="1"/>
        <end position="49"/>
    </location>
</feature>
<dbReference type="SUPFAM" id="SSF46689">
    <property type="entry name" value="Homeodomain-like"/>
    <property type="match status" value="1"/>
</dbReference>
<feature type="region of interest" description="Disordered" evidence="1">
    <location>
        <begin position="1422"/>
        <end position="1506"/>
    </location>
</feature>
<feature type="region of interest" description="Disordered" evidence="1">
    <location>
        <begin position="709"/>
        <end position="1377"/>
    </location>
</feature>
<feature type="compositionally biased region" description="Pro residues" evidence="1">
    <location>
        <begin position="991"/>
        <end position="1006"/>
    </location>
</feature>
<dbReference type="OrthoDB" id="10258692at2759"/>
<feature type="compositionally biased region" description="Polar residues" evidence="1">
    <location>
        <begin position="602"/>
        <end position="612"/>
    </location>
</feature>
<feature type="compositionally biased region" description="Polar residues" evidence="1">
    <location>
        <begin position="1136"/>
        <end position="1159"/>
    </location>
</feature>
<evidence type="ECO:0000256" key="1">
    <source>
        <dbReference type="SAM" id="MobiDB-lite"/>
    </source>
</evidence>
<evidence type="ECO:0000313" key="3">
    <source>
        <dbReference type="EMBL" id="KAF2005388.1"/>
    </source>
</evidence>
<accession>A0A6A5WW73</accession>
<dbReference type="EMBL" id="ML977563">
    <property type="protein sequence ID" value="KAF2005388.1"/>
    <property type="molecule type" value="Genomic_DNA"/>
</dbReference>
<organism evidence="3 4">
    <name type="scientific">Amniculicola lignicola CBS 123094</name>
    <dbReference type="NCBI Taxonomy" id="1392246"/>
    <lineage>
        <taxon>Eukaryota</taxon>
        <taxon>Fungi</taxon>
        <taxon>Dikarya</taxon>
        <taxon>Ascomycota</taxon>
        <taxon>Pezizomycotina</taxon>
        <taxon>Dothideomycetes</taxon>
        <taxon>Pleosporomycetidae</taxon>
        <taxon>Pleosporales</taxon>
        <taxon>Amniculicolaceae</taxon>
        <taxon>Amniculicola</taxon>
    </lineage>
</organism>
<evidence type="ECO:0000313" key="4">
    <source>
        <dbReference type="Proteomes" id="UP000799779"/>
    </source>
</evidence>
<feature type="compositionally biased region" description="Basic and acidic residues" evidence="1">
    <location>
        <begin position="669"/>
        <end position="678"/>
    </location>
</feature>
<feature type="compositionally biased region" description="Polar residues" evidence="1">
    <location>
        <begin position="933"/>
        <end position="951"/>
    </location>
</feature>
<feature type="region of interest" description="Disordered" evidence="1">
    <location>
        <begin position="592"/>
        <end position="612"/>
    </location>
</feature>